<comment type="caution">
    <text evidence="5">The sequence shown here is derived from an EMBL/GenBank/DDBJ whole genome shotgun (WGS) entry which is preliminary data.</text>
</comment>
<evidence type="ECO:0000313" key="5">
    <source>
        <dbReference type="EMBL" id="MFD2421714.1"/>
    </source>
</evidence>
<evidence type="ECO:0000256" key="1">
    <source>
        <dbReference type="ARBA" id="ARBA00006432"/>
    </source>
</evidence>
<dbReference type="Proteomes" id="UP001597417">
    <property type="component" value="Unassembled WGS sequence"/>
</dbReference>
<evidence type="ECO:0000259" key="4">
    <source>
        <dbReference type="Pfam" id="PF13193"/>
    </source>
</evidence>
<dbReference type="InterPro" id="IPR045851">
    <property type="entry name" value="AMP-bd_C_sf"/>
</dbReference>
<accession>A0ABW5G488</accession>
<dbReference type="PANTHER" id="PTHR43201:SF5">
    <property type="entry name" value="MEDIUM-CHAIN ACYL-COA LIGASE ACSF2, MITOCHONDRIAL"/>
    <property type="match status" value="1"/>
</dbReference>
<evidence type="ECO:0000259" key="3">
    <source>
        <dbReference type="Pfam" id="PF00501"/>
    </source>
</evidence>
<dbReference type="Pfam" id="PF13193">
    <property type="entry name" value="AMP-binding_C"/>
    <property type="match status" value="1"/>
</dbReference>
<dbReference type="Gene3D" id="3.30.300.30">
    <property type="match status" value="1"/>
</dbReference>
<gene>
    <name evidence="5" type="ORF">ACFSXZ_35820</name>
</gene>
<dbReference type="PANTHER" id="PTHR43201">
    <property type="entry name" value="ACYL-COA SYNTHETASE"/>
    <property type="match status" value="1"/>
</dbReference>
<dbReference type="InterPro" id="IPR020845">
    <property type="entry name" value="AMP-binding_CS"/>
</dbReference>
<keyword evidence="6" id="KW-1185">Reference proteome</keyword>
<dbReference type="InterPro" id="IPR000873">
    <property type="entry name" value="AMP-dep_synth/lig_dom"/>
</dbReference>
<dbReference type="PROSITE" id="PS00455">
    <property type="entry name" value="AMP_BINDING"/>
    <property type="match status" value="1"/>
</dbReference>
<dbReference type="InterPro" id="IPR025110">
    <property type="entry name" value="AMP-bd_C"/>
</dbReference>
<dbReference type="EMBL" id="JBHUKR010000023">
    <property type="protein sequence ID" value="MFD2421714.1"/>
    <property type="molecule type" value="Genomic_DNA"/>
</dbReference>
<name>A0ABW5G488_9PSEU</name>
<feature type="domain" description="AMP-dependent synthetase/ligase" evidence="3">
    <location>
        <begin position="31"/>
        <end position="387"/>
    </location>
</feature>
<proteinExistence type="inferred from homology"/>
<dbReference type="SUPFAM" id="SSF56801">
    <property type="entry name" value="Acetyl-CoA synthetase-like"/>
    <property type="match status" value="1"/>
</dbReference>
<evidence type="ECO:0000313" key="6">
    <source>
        <dbReference type="Proteomes" id="UP001597417"/>
    </source>
</evidence>
<comment type="similarity">
    <text evidence="1">Belongs to the ATP-dependent AMP-binding enzyme family.</text>
</comment>
<dbReference type="RefSeq" id="WP_378270458.1">
    <property type="nucleotide sequence ID" value="NZ_JBHUKR010000023.1"/>
</dbReference>
<sequence length="533" mass="58454">MKAKTRLDADLIHRYTAQGFWQGNLTDDYLAESAVKAPEKIAVVDRGRSWSYGELNDSVNRLASALHGRGVVAGDVVSWMLPNWVEAVIVHLAALRLGAVSNPIIPIYRHNETKFILHQAGSRIVVVPRRFRNFDYPGMIDDIRAGLPELRTVVVVGAAPGDSFCRFEELLDEGQAGPVETPGRDGNDIALLLYTSGTTSAPKGALHSHNTIDFENRSIIDFYGLSGNDIVFMPSPVGHITGLLCGIQLPFMLGTTVVLLDIWEPGKALELISDHRCSFVVAATPFLHGILHHPSRPEYDLRSLRVFACGGADVPPELIKAATTTLDCTVSRGYGSTEFPTAIGSNEEDVLDKRAHTDGRPYGETEARLGSDGELLLRGPEMFLGYLDHSLNPDAFTADGWFRTGDLARIDPDGYVEIVGRKKDIILRGGENISAREIEDHLFEHPKIAEIAVVASPDPVLVERICAVVVPQPGEQVTLPEIVDWLAARQIARQKLPERLILLDDLPRNASGKVQKFKLRELARAESAPVRAQ</sequence>
<evidence type="ECO:0000256" key="2">
    <source>
        <dbReference type="ARBA" id="ARBA00022598"/>
    </source>
</evidence>
<feature type="domain" description="AMP-binding enzyme C-terminal" evidence="4">
    <location>
        <begin position="437"/>
        <end position="513"/>
    </location>
</feature>
<protein>
    <submittedName>
        <fullName evidence="5">AMP-binding protein</fullName>
    </submittedName>
</protein>
<dbReference type="Gene3D" id="2.30.38.10">
    <property type="entry name" value="Luciferase, Domain 3"/>
    <property type="match status" value="1"/>
</dbReference>
<reference evidence="6" key="1">
    <citation type="journal article" date="2019" name="Int. J. Syst. Evol. Microbiol.">
        <title>The Global Catalogue of Microorganisms (GCM) 10K type strain sequencing project: providing services to taxonomists for standard genome sequencing and annotation.</title>
        <authorList>
            <consortium name="The Broad Institute Genomics Platform"/>
            <consortium name="The Broad Institute Genome Sequencing Center for Infectious Disease"/>
            <person name="Wu L."/>
            <person name="Ma J."/>
        </authorList>
    </citation>
    <scope>NUCLEOTIDE SEQUENCE [LARGE SCALE GENOMIC DNA]</scope>
    <source>
        <strain evidence="6">CGMCC 4.7645</strain>
    </source>
</reference>
<dbReference type="Gene3D" id="3.40.50.980">
    <property type="match status" value="2"/>
</dbReference>
<organism evidence="5 6">
    <name type="scientific">Amycolatopsis pigmentata</name>
    <dbReference type="NCBI Taxonomy" id="450801"/>
    <lineage>
        <taxon>Bacteria</taxon>
        <taxon>Bacillati</taxon>
        <taxon>Actinomycetota</taxon>
        <taxon>Actinomycetes</taxon>
        <taxon>Pseudonocardiales</taxon>
        <taxon>Pseudonocardiaceae</taxon>
        <taxon>Amycolatopsis</taxon>
    </lineage>
</organism>
<dbReference type="Pfam" id="PF00501">
    <property type="entry name" value="AMP-binding"/>
    <property type="match status" value="1"/>
</dbReference>
<keyword evidence="2" id="KW-0436">Ligase</keyword>